<dbReference type="Gene3D" id="6.10.250.3220">
    <property type="match status" value="1"/>
</dbReference>
<feature type="compositionally biased region" description="Low complexity" evidence="5">
    <location>
        <begin position="376"/>
        <end position="385"/>
    </location>
</feature>
<feature type="zinc finger region" description="C3H1-type" evidence="4">
    <location>
        <begin position="281"/>
        <end position="307"/>
    </location>
</feature>
<evidence type="ECO:0000256" key="3">
    <source>
        <dbReference type="ARBA" id="ARBA00022833"/>
    </source>
</evidence>
<dbReference type="PANTHER" id="PTHR46156">
    <property type="entry name" value="CCCH ZINGC FINGER"/>
    <property type="match status" value="1"/>
</dbReference>
<evidence type="ECO:0000256" key="2">
    <source>
        <dbReference type="ARBA" id="ARBA00022771"/>
    </source>
</evidence>
<dbReference type="AlphaFoldDB" id="A0A6A6F0C6"/>
<evidence type="ECO:0000313" key="7">
    <source>
        <dbReference type="EMBL" id="KAF2206700.1"/>
    </source>
</evidence>
<feature type="zinc finger region" description="C3H1-type" evidence="4">
    <location>
        <begin position="257"/>
        <end position="280"/>
    </location>
</feature>
<feature type="compositionally biased region" description="Acidic residues" evidence="5">
    <location>
        <begin position="393"/>
        <end position="411"/>
    </location>
</feature>
<dbReference type="OrthoDB" id="410307at2759"/>
<evidence type="ECO:0000256" key="5">
    <source>
        <dbReference type="SAM" id="MobiDB-lite"/>
    </source>
</evidence>
<keyword evidence="1 4" id="KW-0479">Metal-binding</keyword>
<dbReference type="PROSITE" id="PS50103">
    <property type="entry name" value="ZF_C3H1"/>
    <property type="match status" value="4"/>
</dbReference>
<accession>A0A6A6F0C6</accession>
<dbReference type="SUPFAM" id="SSF90229">
    <property type="entry name" value="CCCH zinc finger"/>
    <property type="match status" value="3"/>
</dbReference>
<sequence length="430" mass="47995">MSEEEVLQAKIAALAGQINKRRQQPQRHDLNQHSHLMHGTAQSVRGANRWSPYAPEARPAIPRPVKNRTLVLGGASNDLPSARDYDATPRSIDPSAVPSSRFVTSRVGGRSQLMTKETYEREQRQRQEYEGQRAGNTTSTALQQIRNAESSIPSAQTDRVLEFNDIKFKLQPHGDKLVRLVDPATIDKQTPRKVTIADVDFLRTKNGNLIRTMSTTSDNTRSTARPARRQCEKFTKYGSCPFGPSCRNRHDPNRIAVCKEFFTKGSCTAGKNCDLSHEATYHRVPACTYFLRGNCTNSACRYAHVNVSTSTVVCRPFATLGYCSKGVECGSRHVFECPDYTNHGHCEARAKGHCLLPHIDRASSLRKAAKRRGDSNSDNDSDLSSAQEVQSGSEEDRDSDIDITMENDDDDGHALTQQRDYIGFPSYSRE</sequence>
<evidence type="ECO:0000256" key="1">
    <source>
        <dbReference type="ARBA" id="ARBA00022723"/>
    </source>
</evidence>
<dbReference type="GO" id="GO:0008270">
    <property type="term" value="F:zinc ion binding"/>
    <property type="evidence" value="ECO:0007669"/>
    <property type="project" value="UniProtKB-KW"/>
</dbReference>
<dbReference type="PANTHER" id="PTHR46156:SF1">
    <property type="entry name" value="ZINC FINGER CCCH DOMAIN-CONTAINING PROTEIN 3"/>
    <property type="match status" value="1"/>
</dbReference>
<dbReference type="GO" id="GO:0005634">
    <property type="term" value="C:nucleus"/>
    <property type="evidence" value="ECO:0007669"/>
    <property type="project" value="TreeGrafter"/>
</dbReference>
<feature type="zinc finger region" description="C3H1-type" evidence="4">
    <location>
        <begin position="308"/>
        <end position="336"/>
    </location>
</feature>
<feature type="compositionally biased region" description="Basic and acidic residues" evidence="5">
    <location>
        <begin position="117"/>
        <end position="131"/>
    </location>
</feature>
<evidence type="ECO:0000259" key="6">
    <source>
        <dbReference type="PROSITE" id="PS50103"/>
    </source>
</evidence>
<evidence type="ECO:0000256" key="4">
    <source>
        <dbReference type="PROSITE-ProRule" id="PRU00723"/>
    </source>
</evidence>
<dbReference type="Gene3D" id="4.10.1000.10">
    <property type="entry name" value="Zinc finger, CCCH-type"/>
    <property type="match status" value="2"/>
</dbReference>
<feature type="domain" description="C3H1-type" evidence="6">
    <location>
        <begin position="257"/>
        <end position="280"/>
    </location>
</feature>
<feature type="zinc finger region" description="C3H1-type" evidence="4">
    <location>
        <begin position="225"/>
        <end position="253"/>
    </location>
</feature>
<feature type="region of interest" description="Disordered" evidence="5">
    <location>
        <begin position="365"/>
        <end position="430"/>
    </location>
</feature>
<protein>
    <recommendedName>
        <fullName evidence="6">C3H1-type domain-containing protein</fullName>
    </recommendedName>
</protein>
<dbReference type="FunFam" id="4.10.1000.10:FF:000035">
    <property type="entry name" value="CCCH zinc finger protein, variant"/>
    <property type="match status" value="1"/>
</dbReference>
<dbReference type="Proteomes" id="UP000799539">
    <property type="component" value="Unassembled WGS sequence"/>
</dbReference>
<keyword evidence="3 4" id="KW-0862">Zinc</keyword>
<keyword evidence="2 4" id="KW-0863">Zinc-finger</keyword>
<feature type="domain" description="C3H1-type" evidence="6">
    <location>
        <begin position="308"/>
        <end position="336"/>
    </location>
</feature>
<reference evidence="7" key="1">
    <citation type="journal article" date="2020" name="Stud. Mycol.">
        <title>101 Dothideomycetes genomes: a test case for predicting lifestyles and emergence of pathogens.</title>
        <authorList>
            <person name="Haridas S."/>
            <person name="Albert R."/>
            <person name="Binder M."/>
            <person name="Bloem J."/>
            <person name="Labutti K."/>
            <person name="Salamov A."/>
            <person name="Andreopoulos B."/>
            <person name="Baker S."/>
            <person name="Barry K."/>
            <person name="Bills G."/>
            <person name="Bluhm B."/>
            <person name="Cannon C."/>
            <person name="Castanera R."/>
            <person name="Culley D."/>
            <person name="Daum C."/>
            <person name="Ezra D."/>
            <person name="Gonzalez J."/>
            <person name="Henrissat B."/>
            <person name="Kuo A."/>
            <person name="Liang C."/>
            <person name="Lipzen A."/>
            <person name="Lutzoni F."/>
            <person name="Magnuson J."/>
            <person name="Mondo S."/>
            <person name="Nolan M."/>
            <person name="Ohm R."/>
            <person name="Pangilinan J."/>
            <person name="Park H.-J."/>
            <person name="Ramirez L."/>
            <person name="Alfaro M."/>
            <person name="Sun H."/>
            <person name="Tritt A."/>
            <person name="Yoshinaga Y."/>
            <person name="Zwiers L.-H."/>
            <person name="Turgeon B."/>
            <person name="Goodwin S."/>
            <person name="Spatafora J."/>
            <person name="Crous P."/>
            <person name="Grigoriev I."/>
        </authorList>
    </citation>
    <scope>NUCLEOTIDE SEQUENCE</scope>
    <source>
        <strain evidence="7">SCOH1-5</strain>
    </source>
</reference>
<evidence type="ECO:0000313" key="8">
    <source>
        <dbReference type="Proteomes" id="UP000799539"/>
    </source>
</evidence>
<feature type="region of interest" description="Disordered" evidence="5">
    <location>
        <begin position="75"/>
        <end position="138"/>
    </location>
</feature>
<feature type="domain" description="C3H1-type" evidence="6">
    <location>
        <begin position="225"/>
        <end position="253"/>
    </location>
</feature>
<feature type="domain" description="C3H1-type" evidence="6">
    <location>
        <begin position="281"/>
        <end position="307"/>
    </location>
</feature>
<dbReference type="EMBL" id="ML992713">
    <property type="protein sequence ID" value="KAF2206700.1"/>
    <property type="molecule type" value="Genomic_DNA"/>
</dbReference>
<dbReference type="SMART" id="SM00356">
    <property type="entry name" value="ZnF_C3H1"/>
    <property type="match status" value="4"/>
</dbReference>
<name>A0A6A6F0C6_9PEZI</name>
<dbReference type="InterPro" id="IPR036855">
    <property type="entry name" value="Znf_CCCH_sf"/>
</dbReference>
<organism evidence="7 8">
    <name type="scientific">Cercospora zeae-maydis SCOH1-5</name>
    <dbReference type="NCBI Taxonomy" id="717836"/>
    <lineage>
        <taxon>Eukaryota</taxon>
        <taxon>Fungi</taxon>
        <taxon>Dikarya</taxon>
        <taxon>Ascomycota</taxon>
        <taxon>Pezizomycotina</taxon>
        <taxon>Dothideomycetes</taxon>
        <taxon>Dothideomycetidae</taxon>
        <taxon>Mycosphaerellales</taxon>
        <taxon>Mycosphaerellaceae</taxon>
        <taxon>Cercospora</taxon>
    </lineage>
</organism>
<keyword evidence="8" id="KW-1185">Reference proteome</keyword>
<gene>
    <name evidence="7" type="ORF">CERZMDRAFT_89095</name>
</gene>
<proteinExistence type="predicted"/>
<dbReference type="InterPro" id="IPR000571">
    <property type="entry name" value="Znf_CCCH"/>
</dbReference>